<dbReference type="GO" id="GO:0035091">
    <property type="term" value="F:phosphatidylinositol binding"/>
    <property type="evidence" value="ECO:0007669"/>
    <property type="project" value="InterPro"/>
</dbReference>
<keyword evidence="17" id="KW-0732">Signal</keyword>
<dbReference type="InterPro" id="IPR036871">
    <property type="entry name" value="PX_dom_sf"/>
</dbReference>
<feature type="compositionally biased region" description="Acidic residues" evidence="16">
    <location>
        <begin position="762"/>
        <end position="773"/>
    </location>
</feature>
<keyword evidence="15" id="KW-0175">Coiled coil</keyword>
<feature type="compositionally biased region" description="Polar residues" evidence="16">
    <location>
        <begin position="665"/>
        <end position="678"/>
    </location>
</feature>
<keyword evidence="10" id="KW-0333">Golgi apparatus</keyword>
<dbReference type="GO" id="GO:0005829">
    <property type="term" value="C:cytosol"/>
    <property type="evidence" value="ECO:0007669"/>
    <property type="project" value="GOC"/>
</dbReference>
<evidence type="ECO:0000256" key="6">
    <source>
        <dbReference type="ARBA" id="ARBA00022448"/>
    </source>
</evidence>
<comment type="caution">
    <text evidence="19">The sequence shown here is derived from an EMBL/GenBank/DDBJ whole genome shotgun (WGS) entry which is preliminary data.</text>
</comment>
<gene>
    <name evidence="19" type="ORF">GRF29_1g2413610</name>
</gene>
<dbReference type="GO" id="GO:0004035">
    <property type="term" value="F:alkaline phosphatase activity"/>
    <property type="evidence" value="ECO:0007669"/>
    <property type="project" value="UniProtKB-EC"/>
</dbReference>
<evidence type="ECO:0000256" key="12">
    <source>
        <dbReference type="PIRSR" id="PIRSR601952-1"/>
    </source>
</evidence>
<dbReference type="PANTHER" id="PTHR10555">
    <property type="entry name" value="SORTING NEXIN"/>
    <property type="match status" value="1"/>
</dbReference>
<evidence type="ECO:0000256" key="1">
    <source>
        <dbReference type="ARBA" id="ARBA00004287"/>
    </source>
</evidence>
<evidence type="ECO:0000256" key="4">
    <source>
        <dbReference type="ARBA" id="ARBA00010883"/>
    </source>
</evidence>
<dbReference type="GO" id="GO:0005768">
    <property type="term" value="C:endosome"/>
    <property type="evidence" value="ECO:0007669"/>
    <property type="project" value="UniProtKB-ARBA"/>
</dbReference>
<dbReference type="FunFam" id="1.20.1270.60:FF:000022">
    <property type="entry name" value="Sorting nexin 3 protein"/>
    <property type="match status" value="1"/>
</dbReference>
<feature type="binding site" evidence="13">
    <location>
        <position position="285"/>
    </location>
    <ligand>
        <name>Mg(2+)</name>
        <dbReference type="ChEBI" id="CHEBI:18420"/>
    </ligand>
</feature>
<evidence type="ECO:0000313" key="19">
    <source>
        <dbReference type="EMBL" id="KAK3217254.1"/>
    </source>
</evidence>
<dbReference type="SMART" id="SM00098">
    <property type="entry name" value="alkPPc"/>
    <property type="match status" value="1"/>
</dbReference>
<organism evidence="19 20">
    <name type="scientific">Pseudopithomyces chartarum</name>
    <dbReference type="NCBI Taxonomy" id="1892770"/>
    <lineage>
        <taxon>Eukaryota</taxon>
        <taxon>Fungi</taxon>
        <taxon>Dikarya</taxon>
        <taxon>Ascomycota</taxon>
        <taxon>Pezizomycotina</taxon>
        <taxon>Dothideomycetes</taxon>
        <taxon>Pleosporomycetidae</taxon>
        <taxon>Pleosporales</taxon>
        <taxon>Massarineae</taxon>
        <taxon>Didymosphaeriaceae</taxon>
        <taxon>Pseudopithomyces</taxon>
    </lineage>
</organism>
<keyword evidence="8" id="KW-0597">Phosphoprotein</keyword>
<dbReference type="CDD" id="cd07627">
    <property type="entry name" value="BAR_Vps5p"/>
    <property type="match status" value="1"/>
</dbReference>
<keyword evidence="20" id="KW-1185">Reference proteome</keyword>
<dbReference type="Gene3D" id="1.20.1270.60">
    <property type="entry name" value="Arfaptin homology (AH) domain/BAR domain"/>
    <property type="match status" value="1"/>
</dbReference>
<dbReference type="PANTHER" id="PTHR10555:SF170">
    <property type="entry name" value="FI18122P1"/>
    <property type="match status" value="1"/>
</dbReference>
<evidence type="ECO:0000256" key="17">
    <source>
        <dbReference type="SAM" id="SignalP"/>
    </source>
</evidence>
<dbReference type="Gene3D" id="3.40.720.10">
    <property type="entry name" value="Alkaline Phosphatase, subunit A"/>
    <property type="match status" value="1"/>
</dbReference>
<dbReference type="SUPFAM" id="SSF64268">
    <property type="entry name" value="PX domain"/>
    <property type="match status" value="1"/>
</dbReference>
<feature type="binding site" evidence="13">
    <location>
        <position position="283"/>
    </location>
    <ligand>
        <name>Mg(2+)</name>
        <dbReference type="ChEBI" id="CHEBI:18420"/>
    </ligand>
</feature>
<feature type="signal peptide" evidence="17">
    <location>
        <begin position="1"/>
        <end position="21"/>
    </location>
</feature>
<feature type="binding site" evidence="13">
    <location>
        <position position="614"/>
    </location>
    <ligand>
        <name>Zn(2+)</name>
        <dbReference type="ChEBI" id="CHEBI:29105"/>
        <label>2</label>
    </ligand>
</feature>
<feature type="coiled-coil region" evidence="15">
    <location>
        <begin position="1096"/>
        <end position="1123"/>
    </location>
</feature>
<comment type="cofactor">
    <cofactor evidence="13">
        <name>Mg(2+)</name>
        <dbReference type="ChEBI" id="CHEBI:18420"/>
    </cofactor>
    <text evidence="13">Binds 1 Mg(2+) ion.</text>
</comment>
<dbReference type="EC" id="3.1.3.1" evidence="5"/>
<feature type="binding site" evidence="13">
    <location>
        <position position="449"/>
    </location>
    <ligand>
        <name>Zn(2+)</name>
        <dbReference type="ChEBI" id="CHEBI:29105"/>
        <label>2</label>
    </ligand>
</feature>
<evidence type="ECO:0000256" key="10">
    <source>
        <dbReference type="ARBA" id="ARBA00023034"/>
    </source>
</evidence>
<feature type="compositionally biased region" description="Basic and acidic residues" evidence="16">
    <location>
        <begin position="1448"/>
        <end position="1469"/>
    </location>
</feature>
<dbReference type="SUPFAM" id="SSF53649">
    <property type="entry name" value="Alkaline phosphatase-like"/>
    <property type="match status" value="1"/>
</dbReference>
<dbReference type="InterPro" id="IPR027267">
    <property type="entry name" value="AH/BAR_dom_sf"/>
</dbReference>
<evidence type="ECO:0000256" key="11">
    <source>
        <dbReference type="ARBA" id="ARBA00023136"/>
    </source>
</evidence>
<dbReference type="Proteomes" id="UP001280581">
    <property type="component" value="Unassembled WGS sequence"/>
</dbReference>
<feature type="region of interest" description="Disordered" evidence="16">
    <location>
        <begin position="655"/>
        <end position="805"/>
    </location>
</feature>
<name>A0AAN6RN97_9PLEO</name>
<evidence type="ECO:0000256" key="5">
    <source>
        <dbReference type="ARBA" id="ARBA00012647"/>
    </source>
</evidence>
<keyword evidence="11" id="KW-0472">Membrane</keyword>
<protein>
    <recommendedName>
        <fullName evidence="5">alkaline phosphatase</fullName>
        <ecNumber evidence="5">3.1.3.1</ecNumber>
    </recommendedName>
</protein>
<feature type="binding site" evidence="13">
    <location>
        <position position="445"/>
    </location>
    <ligand>
        <name>Zn(2+)</name>
        <dbReference type="ChEBI" id="CHEBI:29105"/>
        <label>2</label>
    </ligand>
</feature>
<feature type="region of interest" description="Disordered" evidence="16">
    <location>
        <begin position="577"/>
        <end position="603"/>
    </location>
</feature>
<dbReference type="Pfam" id="PF00787">
    <property type="entry name" value="PX"/>
    <property type="match status" value="1"/>
</dbReference>
<dbReference type="CDD" id="cd06861">
    <property type="entry name" value="PX_Vps5p"/>
    <property type="match status" value="1"/>
</dbReference>
<keyword evidence="7" id="KW-0963">Cytoplasm</keyword>
<dbReference type="InterPro" id="IPR015404">
    <property type="entry name" value="Vps5_C"/>
</dbReference>
<comment type="cofactor">
    <cofactor evidence="13">
        <name>Zn(2+)</name>
        <dbReference type="ChEBI" id="CHEBI:29105"/>
    </cofactor>
    <text evidence="13">Binds 2 Zn(2+) ions.</text>
</comment>
<keyword evidence="13" id="KW-0479">Metal-binding</keyword>
<dbReference type="Pfam" id="PF00245">
    <property type="entry name" value="Alk_phosphatase"/>
    <property type="match status" value="1"/>
</dbReference>
<feature type="active site" description="Phosphoserine intermediate" evidence="12">
    <location>
        <position position="224"/>
    </location>
</feature>
<evidence type="ECO:0000313" key="20">
    <source>
        <dbReference type="Proteomes" id="UP001280581"/>
    </source>
</evidence>
<comment type="similarity">
    <text evidence="14">Belongs to the alkaline phosphatase family.</text>
</comment>
<evidence type="ECO:0000256" key="9">
    <source>
        <dbReference type="ARBA" id="ARBA00022927"/>
    </source>
</evidence>
<reference evidence="19 20" key="1">
    <citation type="submission" date="2021-02" db="EMBL/GenBank/DDBJ databases">
        <title>Genome assembly of Pseudopithomyces chartarum.</title>
        <authorList>
            <person name="Jauregui R."/>
            <person name="Singh J."/>
            <person name="Voisey C."/>
        </authorList>
    </citation>
    <scope>NUCLEOTIDE SEQUENCE [LARGE SCALE GENOMIC DNA]</scope>
    <source>
        <strain evidence="19 20">AGR01</strain>
    </source>
</reference>
<dbReference type="GO" id="GO:0005794">
    <property type="term" value="C:Golgi apparatus"/>
    <property type="evidence" value="ECO:0007669"/>
    <property type="project" value="UniProtKB-SubCell"/>
</dbReference>
<dbReference type="InterPro" id="IPR035803">
    <property type="entry name" value="BAR_Vps5"/>
</dbReference>
<evidence type="ECO:0000256" key="13">
    <source>
        <dbReference type="PIRSR" id="PIRSR601952-2"/>
    </source>
</evidence>
<dbReference type="InterPro" id="IPR001683">
    <property type="entry name" value="PX_dom"/>
</dbReference>
<evidence type="ECO:0000256" key="15">
    <source>
        <dbReference type="SAM" id="Coils"/>
    </source>
</evidence>
<dbReference type="InterPro" id="IPR037868">
    <property type="entry name" value="PX_Vps5"/>
</dbReference>
<dbReference type="InterPro" id="IPR035213">
    <property type="entry name" value="DUF5321"/>
</dbReference>
<feature type="region of interest" description="Disordered" evidence="16">
    <location>
        <begin position="1441"/>
        <end position="1469"/>
    </location>
</feature>
<dbReference type="GO" id="GO:0045053">
    <property type="term" value="P:protein retention in Golgi apparatus"/>
    <property type="evidence" value="ECO:0007669"/>
    <property type="project" value="TreeGrafter"/>
</dbReference>
<evidence type="ECO:0000256" key="14">
    <source>
        <dbReference type="RuleBase" id="RU003946"/>
    </source>
</evidence>
<dbReference type="Pfam" id="PF17254">
    <property type="entry name" value="DUF5321"/>
    <property type="match status" value="1"/>
</dbReference>
<dbReference type="InterPro" id="IPR017850">
    <property type="entry name" value="Alkaline_phosphatase_core_sf"/>
</dbReference>
<dbReference type="Gene3D" id="3.30.1520.10">
    <property type="entry name" value="Phox-like domain"/>
    <property type="match status" value="1"/>
</dbReference>
<feature type="compositionally biased region" description="Low complexity" evidence="16">
    <location>
        <begin position="680"/>
        <end position="698"/>
    </location>
</feature>
<feature type="binding site" evidence="13">
    <location>
        <position position="491"/>
    </location>
    <ligand>
        <name>Zn(2+)</name>
        <dbReference type="ChEBI" id="CHEBI:29105"/>
        <label>2</label>
    </ligand>
</feature>
<dbReference type="Pfam" id="PF09325">
    <property type="entry name" value="Vps5"/>
    <property type="match status" value="1"/>
</dbReference>
<keyword evidence="6" id="KW-0813">Transport</keyword>
<sequence length="1469" mass="162615">MAVFSKVIGLAAAAFAGTVSAQSFQRLGTCPTLGCVFPPDQADFLAGQYFDIRLEVHAPRNGSEAIGLPADEAFTFTIAKGDEEAQPVTEFFGLDDARLESWTFSYFEDFFARDAQTPSVVDVRSKAYRRLALYEPGEYTATLNYNNGSSTKAKWLVRDLAEERKAKNIILFIGDGMTTNMITAARLIGHKTINGKYQTRMQMDKFPVLGHQMTHSIDSFITDSANSASALYTGHKSSVNALGVYADSSKDPFDDPKVETIAEIFHRLTGGHVGIVSTAFLADATPAGLTAHTRARNEYGAVVDSFLNGITNYTWTEWDGPDVLFGGGAEQFYSPELGGVTYQNKTYYDEFSKKGYQIVQNRTALLATPSNEKTLGVFTYSNMAKWLDRNVYRENLNQSLSPTGDKTAALDQPGLKEMTLKAIDILEERSGDKGFFLMSEAASIDKMMHVLDYDRALGELLELDDTIKATVRRLNKTGCLEDTLILVTADHGHGFDVMGSVDTKYLAAQEDQRKKRNAIGTYQNSGLSQYQSTGNLTYVDSNFPRNWDPRYTLFSGLAANPDHRENYTVHKDGPREPAVELEEESKDFHTNPEDSENGIEFNGNLPVSNDQGVHSLTDVPVFAMGPCQEKFGGVYNSIDIFFSMAECFGLARDVPSRSPPPQVPKVTQENEPASQADSKSAATSAPNASAAPRSPAGRGPRRKQYGGQATKLEAAEDPLGPLGGPLADAPPGPEAPPAPPQKEAPPPAASTPSLQGMMDSVNLDEDDDEDDDDRPLGRGPRVPPPVQPPAAAAPQRQTRPSVSVEQAAKPTFSIYVGDPHKVGDLTSSHTEYSVFTKTTSKGYRNAEFTVSRRYRDFLWLYNQLHNNNPGIIVPPPPEKQAVGRFDTDFVESRRAALERMLNKIAAHSVLQHDGDLKIFLESDAFNVDIKNKERKDPGLGESKGMFGSMLGGSSGKFVEHDDWFHDRKIYLDALENQLKALLKATDTVVAQRKGLAEACGDFSASLHSLSTVELSPSLSGPLDSLSDIQIRIRELYERQAQQDVLTMGIVIDEYIRLIGSVKQAFQQRQKSYHTWHAAEAELHKRKTTQDKLLRQGRSQQDRLNQLSADVADAERRVHQARLLFEDMGRLMRSELERFEREKVEDFKSGVETYLESAVEAQKELIEIWETFLMQLDTEDGDAFVLPAGIVASPNMEVRPSSEDRPMTAGALEFRADGAHYVFTGGEWDATPCRVAPSPFQLQKSVERRSHLASLPPPPLPHAQAMDARLLLRQLLGSPHTSRTLIACSTRPRYRTFAVLSPHGQLGHARHLRLPTVLRPSFWRGMVPKPFRERASSDAPKQEGNPAIPYMVLALLVGSQAIQMMWLKQERAVETRRAEARIGVLREVVRRVQSGEDVDVEGLLGAGREETEREWAGLLQEIEEEELLFQTSEEKKRAKAVAVEEEGQKEEPSAEEAKVKVESVGEAKFY</sequence>
<dbReference type="GO" id="GO:0030904">
    <property type="term" value="C:retromer complex"/>
    <property type="evidence" value="ECO:0007669"/>
    <property type="project" value="UniProtKB-ARBA"/>
</dbReference>
<dbReference type="GO" id="GO:0046872">
    <property type="term" value="F:metal ion binding"/>
    <property type="evidence" value="ECO:0007669"/>
    <property type="project" value="UniProtKB-KW"/>
</dbReference>
<dbReference type="FunFam" id="3.30.1520.10:FF:000013">
    <property type="entry name" value="Putative Sorting nexin 3"/>
    <property type="match status" value="1"/>
</dbReference>
<evidence type="ECO:0000256" key="8">
    <source>
        <dbReference type="ARBA" id="ARBA00022553"/>
    </source>
</evidence>
<dbReference type="PROSITE" id="PS50195">
    <property type="entry name" value="PX"/>
    <property type="match status" value="1"/>
</dbReference>
<feature type="compositionally biased region" description="Pro residues" evidence="16">
    <location>
        <begin position="728"/>
        <end position="749"/>
    </location>
</feature>
<accession>A0AAN6RN97</accession>
<feature type="compositionally biased region" description="Low complexity" evidence="16">
    <location>
        <begin position="717"/>
        <end position="727"/>
    </location>
</feature>
<evidence type="ECO:0000259" key="18">
    <source>
        <dbReference type="PROSITE" id="PS50195"/>
    </source>
</evidence>
<dbReference type="GO" id="GO:0042147">
    <property type="term" value="P:retrograde transport, endosome to Golgi"/>
    <property type="evidence" value="ECO:0007669"/>
    <property type="project" value="TreeGrafter"/>
</dbReference>
<dbReference type="SUPFAM" id="SSF103657">
    <property type="entry name" value="BAR/IMD domain-like"/>
    <property type="match status" value="1"/>
</dbReference>
<keyword evidence="13" id="KW-0862">Zinc</keyword>
<evidence type="ECO:0000256" key="7">
    <source>
        <dbReference type="ARBA" id="ARBA00022490"/>
    </source>
</evidence>
<keyword evidence="9" id="KW-0653">Protein transport</keyword>
<dbReference type="PRINTS" id="PR00113">
    <property type="entry name" value="ALKPHPHTASE"/>
</dbReference>
<feature type="binding site" evidence="13">
    <location>
        <position position="490"/>
    </location>
    <ligand>
        <name>Zn(2+)</name>
        <dbReference type="ChEBI" id="CHEBI:29105"/>
        <label>2</label>
    </ligand>
</feature>
<feature type="binding site" evidence="13">
    <location>
        <position position="440"/>
    </location>
    <ligand>
        <name>Mg(2+)</name>
        <dbReference type="ChEBI" id="CHEBI:18420"/>
    </ligand>
</feature>
<keyword evidence="13" id="KW-0460">Magnesium</keyword>
<evidence type="ECO:0000256" key="3">
    <source>
        <dbReference type="ARBA" id="ARBA00004555"/>
    </source>
</evidence>
<dbReference type="SMART" id="SM00312">
    <property type="entry name" value="PX"/>
    <property type="match status" value="1"/>
</dbReference>
<evidence type="ECO:0000256" key="16">
    <source>
        <dbReference type="SAM" id="MobiDB-lite"/>
    </source>
</evidence>
<dbReference type="EMBL" id="WVTA01000001">
    <property type="protein sequence ID" value="KAK3217254.1"/>
    <property type="molecule type" value="Genomic_DNA"/>
</dbReference>
<dbReference type="CDD" id="cd16012">
    <property type="entry name" value="ALP"/>
    <property type="match status" value="1"/>
</dbReference>
<evidence type="ECO:0000256" key="2">
    <source>
        <dbReference type="ARBA" id="ARBA00004496"/>
    </source>
</evidence>
<dbReference type="GO" id="GO:0015031">
    <property type="term" value="P:protein transport"/>
    <property type="evidence" value="ECO:0007669"/>
    <property type="project" value="UniProtKB-KW"/>
</dbReference>
<feature type="domain" description="PX" evidence="18">
    <location>
        <begin position="810"/>
        <end position="926"/>
    </location>
</feature>
<feature type="binding site" evidence="13">
    <location>
        <position position="175"/>
    </location>
    <ligand>
        <name>Mg(2+)</name>
        <dbReference type="ChEBI" id="CHEBI:18420"/>
    </ligand>
</feature>
<feature type="chain" id="PRO_5042836732" description="alkaline phosphatase" evidence="17">
    <location>
        <begin position="22"/>
        <end position="1469"/>
    </location>
</feature>
<comment type="similarity">
    <text evidence="4">Belongs to the sorting nexin family.</text>
</comment>
<comment type="subcellular location">
    <subcellularLocation>
        <location evidence="2">Cytoplasm</location>
    </subcellularLocation>
    <subcellularLocation>
        <location evidence="3">Golgi apparatus</location>
    </subcellularLocation>
    <subcellularLocation>
        <location evidence="1">Membrane</location>
        <topology evidence="1">Peripheral membrane protein</topology>
        <orientation evidence="1">Cytoplasmic side</orientation>
    </subcellularLocation>
</comment>
<proteinExistence type="inferred from homology"/>
<dbReference type="InterPro" id="IPR001952">
    <property type="entry name" value="Alkaline_phosphatase"/>
</dbReference>